<feature type="compositionally biased region" description="Low complexity" evidence="1">
    <location>
        <begin position="145"/>
        <end position="167"/>
    </location>
</feature>
<feature type="compositionally biased region" description="Basic and acidic residues" evidence="1">
    <location>
        <begin position="201"/>
        <end position="210"/>
    </location>
</feature>
<evidence type="ECO:0000256" key="1">
    <source>
        <dbReference type="SAM" id="MobiDB-lite"/>
    </source>
</evidence>
<feature type="compositionally biased region" description="Basic and acidic residues" evidence="1">
    <location>
        <begin position="269"/>
        <end position="283"/>
    </location>
</feature>
<dbReference type="AlphaFoldDB" id="A0ABD1JAY2"/>
<name>A0ABD1JAY2_9TELE</name>
<evidence type="ECO:0000313" key="4">
    <source>
        <dbReference type="Proteomes" id="UP001591681"/>
    </source>
</evidence>
<organism evidence="3 4">
    <name type="scientific">Coilia grayii</name>
    <name type="common">Gray's grenadier anchovy</name>
    <dbReference type="NCBI Taxonomy" id="363190"/>
    <lineage>
        <taxon>Eukaryota</taxon>
        <taxon>Metazoa</taxon>
        <taxon>Chordata</taxon>
        <taxon>Craniata</taxon>
        <taxon>Vertebrata</taxon>
        <taxon>Euteleostomi</taxon>
        <taxon>Actinopterygii</taxon>
        <taxon>Neopterygii</taxon>
        <taxon>Teleostei</taxon>
        <taxon>Clupei</taxon>
        <taxon>Clupeiformes</taxon>
        <taxon>Clupeoidei</taxon>
        <taxon>Engraulidae</taxon>
        <taxon>Coilinae</taxon>
        <taxon>Coilia</taxon>
    </lineage>
</organism>
<dbReference type="Pfam" id="PF15045">
    <property type="entry name" value="Clathrin_bdg"/>
    <property type="match status" value="1"/>
</dbReference>
<feature type="compositionally biased region" description="Basic and acidic residues" evidence="1">
    <location>
        <begin position="100"/>
        <end position="109"/>
    </location>
</feature>
<feature type="compositionally biased region" description="Acidic residues" evidence="1">
    <location>
        <begin position="213"/>
        <end position="228"/>
    </location>
</feature>
<feature type="compositionally biased region" description="Polar residues" evidence="1">
    <location>
        <begin position="234"/>
        <end position="245"/>
    </location>
</feature>
<feature type="domain" description="Aftiphilin clathrin-binding box" evidence="2">
    <location>
        <begin position="614"/>
        <end position="654"/>
    </location>
</feature>
<feature type="region of interest" description="Disordered" evidence="1">
    <location>
        <begin position="48"/>
        <end position="546"/>
    </location>
</feature>
<feature type="region of interest" description="Disordered" evidence="1">
    <location>
        <begin position="593"/>
        <end position="613"/>
    </location>
</feature>
<dbReference type="EMBL" id="JBHFQA010000018">
    <property type="protein sequence ID" value="KAL2083163.1"/>
    <property type="molecule type" value="Genomic_DNA"/>
</dbReference>
<evidence type="ECO:0000259" key="2">
    <source>
        <dbReference type="Pfam" id="PF15045"/>
    </source>
</evidence>
<protein>
    <recommendedName>
        <fullName evidence="2">Aftiphilin clathrin-binding box domain-containing protein</fullName>
    </recommendedName>
</protein>
<feature type="compositionally biased region" description="Basic and acidic residues" evidence="1">
    <location>
        <begin position="405"/>
        <end position="414"/>
    </location>
</feature>
<feature type="compositionally biased region" description="Basic and acidic residues" evidence="1">
    <location>
        <begin position="172"/>
        <end position="181"/>
    </location>
</feature>
<feature type="compositionally biased region" description="Polar residues" evidence="1">
    <location>
        <begin position="370"/>
        <end position="384"/>
    </location>
</feature>
<feature type="compositionally biased region" description="Basic and acidic residues" evidence="1">
    <location>
        <begin position="443"/>
        <end position="453"/>
    </location>
</feature>
<feature type="compositionally biased region" description="Acidic residues" evidence="1">
    <location>
        <begin position="351"/>
        <end position="361"/>
    </location>
</feature>
<gene>
    <name evidence="3" type="ORF">ACEWY4_020936</name>
</gene>
<evidence type="ECO:0000313" key="3">
    <source>
        <dbReference type="EMBL" id="KAL2083163.1"/>
    </source>
</evidence>
<dbReference type="PANTHER" id="PTHR16156:SF10">
    <property type="entry name" value="AFTIPHILIN-RELATED"/>
    <property type="match status" value="1"/>
</dbReference>
<keyword evidence="4" id="KW-1185">Reference proteome</keyword>
<accession>A0ABD1JAY2</accession>
<comment type="caution">
    <text evidence="3">The sequence shown here is derived from an EMBL/GenBank/DDBJ whole genome shotgun (WGS) entry which is preliminary data.</text>
</comment>
<feature type="compositionally biased region" description="Polar residues" evidence="1">
    <location>
        <begin position="327"/>
        <end position="339"/>
    </location>
</feature>
<reference evidence="3 4" key="1">
    <citation type="submission" date="2024-09" db="EMBL/GenBank/DDBJ databases">
        <title>A chromosome-level genome assembly of Gray's grenadier anchovy, Coilia grayii.</title>
        <authorList>
            <person name="Fu Z."/>
        </authorList>
    </citation>
    <scope>NUCLEOTIDE SEQUENCE [LARGE SCALE GENOMIC DNA]</scope>
    <source>
        <strain evidence="3">G4</strain>
        <tissue evidence="3">Muscle</tissue>
    </source>
</reference>
<feature type="compositionally biased region" description="Acidic residues" evidence="1">
    <location>
        <begin position="18"/>
        <end position="28"/>
    </location>
</feature>
<dbReference type="Proteomes" id="UP001591681">
    <property type="component" value="Unassembled WGS sequence"/>
</dbReference>
<dbReference type="InterPro" id="IPR046359">
    <property type="entry name" value="Aftin-like"/>
</dbReference>
<feature type="compositionally biased region" description="Low complexity" evidence="1">
    <location>
        <begin position="479"/>
        <end position="489"/>
    </location>
</feature>
<proteinExistence type="predicted"/>
<dbReference type="InterPro" id="IPR029205">
    <property type="entry name" value="Clathrin-bd"/>
</dbReference>
<dbReference type="PANTHER" id="PTHR16156">
    <property type="entry name" value="AFTIPHILIN A-RELATED"/>
    <property type="match status" value="1"/>
</dbReference>
<sequence>MEPDVMRLYSSSPPPLDEGAEDEDDEFGEFGGFGEAMASSFSFSEMDVPPVAFDQSQASDTAPPELPMGSSAPGPQKASVVGRASSCDPPQQSDDEAQAEPERHPREAEVGGGAAETRSPCDNGGFGVPQPLVNGFPETDPQDASPPMTSPTTSALSSSCSSSSPCAQRQPQETDHNDTSHHTFTSGEGPSLANGFTHLHSHTEEGHENEALSTEEQEVLSVEGDSECTDIKETSVQPQSLSGSRLHTEASVPTGYAERPLGQEGGIPLEDRGSGCDDVRPALEEEEEEDLPTPSGPTQTSESDDFASFCEVVSPSDADDFGDFGHFSSTVAPPSSVTLSAGPAIEPPGNGDDDGDDDDDFGGFGEAGALSTQGFADFSQTEGCTQEGGFARFPSDFPTASSHASSEDSPAREEADGDQTLPAEAPTETGVEEEAAHEGSCPQEDKKEEERLGDLPVSDSFADFQSVPVGGGADDGEDWAAFGEPEGVGEQAGGGGDNWAAFGEEQPQAGNEQAGEKEEEEPQWQDGATATPPIYDSPHTSRRDSLTAPLSSRLQRLFQASFPHVEAHQVGEGEEDEGEDAIPALKAMLEPQRPADPADQQSNQPPSPAQREPRDMWRHLQDIHGAFGLKFLWGGSHSNRQLLRCLAVDTRNIVGLAVSLCVSVSPCLFAWLTVCLTSSVCTVFVLPPGHCCISCV</sequence>
<feature type="region of interest" description="Disordered" evidence="1">
    <location>
        <begin position="1"/>
        <end position="34"/>
    </location>
</feature>